<organism evidence="1 2">
    <name type="scientific">Bowdeniella nasicola</name>
    <dbReference type="NCBI Taxonomy" id="208480"/>
    <lineage>
        <taxon>Bacteria</taxon>
        <taxon>Bacillati</taxon>
        <taxon>Actinomycetota</taxon>
        <taxon>Actinomycetes</taxon>
        <taxon>Actinomycetales</taxon>
        <taxon>Actinomycetaceae</taxon>
        <taxon>Bowdeniella</taxon>
    </lineage>
</organism>
<sequence>MALTMSHRQAVTQEQALAYRSADRAGKRRIPDELVDLTGWHGNYARAALLGALVIKPVRPAIPTCKVSLLTPS</sequence>
<protein>
    <submittedName>
        <fullName evidence="1">Uncharacterized protein</fullName>
    </submittedName>
</protein>
<reference evidence="2" key="1">
    <citation type="submission" date="2016-12" db="EMBL/GenBank/DDBJ databases">
        <authorList>
            <person name="Meng X."/>
        </authorList>
    </citation>
    <scope>NUCLEOTIDE SEQUENCE [LARGE SCALE GENOMIC DNA]</scope>
    <source>
        <strain evidence="2">DSM 19116</strain>
    </source>
</reference>
<proteinExistence type="predicted"/>
<keyword evidence="2" id="KW-1185">Reference proteome</keyword>
<dbReference type="EMBL" id="MQVR01000044">
    <property type="protein sequence ID" value="OKL53701.1"/>
    <property type="molecule type" value="Genomic_DNA"/>
</dbReference>
<gene>
    <name evidence="1" type="ORF">BSZ39_07985</name>
</gene>
<evidence type="ECO:0000313" key="2">
    <source>
        <dbReference type="Proteomes" id="UP000185628"/>
    </source>
</evidence>
<dbReference type="Proteomes" id="UP000185628">
    <property type="component" value="Unassembled WGS sequence"/>
</dbReference>
<dbReference type="AlphaFoldDB" id="A0A1Q5Q1I3"/>
<name>A0A1Q5Q1I3_9ACTO</name>
<comment type="caution">
    <text evidence="1">The sequence shown here is derived from an EMBL/GenBank/DDBJ whole genome shotgun (WGS) entry which is preliminary data.</text>
</comment>
<evidence type="ECO:0000313" key="1">
    <source>
        <dbReference type="EMBL" id="OKL53701.1"/>
    </source>
</evidence>
<accession>A0A1Q5Q1I3</accession>